<dbReference type="Gramene" id="OE9A048768T1">
    <property type="protein sequence ID" value="OE9A048768C1"/>
    <property type="gene ID" value="OE9A048768"/>
</dbReference>
<keyword evidence="1" id="KW-0862">Zinc</keyword>
<dbReference type="EMBL" id="CACTIH010003609">
    <property type="protein sequence ID" value="CAA2977445.1"/>
    <property type="molecule type" value="Genomic_DNA"/>
</dbReference>
<evidence type="ECO:0000259" key="2">
    <source>
        <dbReference type="PROSITE" id="PS50089"/>
    </source>
</evidence>
<dbReference type="GO" id="GO:0016874">
    <property type="term" value="F:ligase activity"/>
    <property type="evidence" value="ECO:0007669"/>
    <property type="project" value="UniProtKB-KW"/>
</dbReference>
<feature type="domain" description="RING-type" evidence="2">
    <location>
        <begin position="33"/>
        <end position="57"/>
    </location>
</feature>
<dbReference type="PROSITE" id="PS50089">
    <property type="entry name" value="ZF_RING_2"/>
    <property type="match status" value="1"/>
</dbReference>
<dbReference type="Proteomes" id="UP000594638">
    <property type="component" value="Unassembled WGS sequence"/>
</dbReference>
<comment type="caution">
    <text evidence="3">The sequence shown here is derived from an EMBL/GenBank/DDBJ whole genome shotgun (WGS) entry which is preliminary data.</text>
</comment>
<keyword evidence="1" id="KW-0863">Zinc-finger</keyword>
<dbReference type="InterPro" id="IPR001841">
    <property type="entry name" value="Znf_RING"/>
</dbReference>
<keyword evidence="4" id="KW-1185">Reference proteome</keyword>
<dbReference type="GO" id="GO:0008270">
    <property type="term" value="F:zinc ion binding"/>
    <property type="evidence" value="ECO:0007669"/>
    <property type="project" value="UniProtKB-KW"/>
</dbReference>
<reference evidence="3 4" key="1">
    <citation type="submission" date="2019-12" db="EMBL/GenBank/DDBJ databases">
        <authorList>
            <person name="Alioto T."/>
            <person name="Alioto T."/>
            <person name="Gomez Garrido J."/>
        </authorList>
    </citation>
    <scope>NUCLEOTIDE SEQUENCE [LARGE SCALE GENOMIC DNA]</scope>
</reference>
<keyword evidence="3" id="KW-0436">Ligase</keyword>
<gene>
    <name evidence="3" type="ORF">OLEA9_A048768</name>
</gene>
<accession>A0A8S0RFP7</accession>
<organism evidence="3 4">
    <name type="scientific">Olea europaea subsp. europaea</name>
    <dbReference type="NCBI Taxonomy" id="158383"/>
    <lineage>
        <taxon>Eukaryota</taxon>
        <taxon>Viridiplantae</taxon>
        <taxon>Streptophyta</taxon>
        <taxon>Embryophyta</taxon>
        <taxon>Tracheophyta</taxon>
        <taxon>Spermatophyta</taxon>
        <taxon>Magnoliopsida</taxon>
        <taxon>eudicotyledons</taxon>
        <taxon>Gunneridae</taxon>
        <taxon>Pentapetalae</taxon>
        <taxon>asterids</taxon>
        <taxon>lamiids</taxon>
        <taxon>Lamiales</taxon>
        <taxon>Oleaceae</taxon>
        <taxon>Oleeae</taxon>
        <taxon>Olea</taxon>
    </lineage>
</organism>
<dbReference type="InterPro" id="IPR013083">
    <property type="entry name" value="Znf_RING/FYVE/PHD"/>
</dbReference>
<evidence type="ECO:0000256" key="1">
    <source>
        <dbReference type="PROSITE-ProRule" id="PRU00175"/>
    </source>
</evidence>
<dbReference type="SUPFAM" id="SSF57850">
    <property type="entry name" value="RING/U-box"/>
    <property type="match status" value="2"/>
</dbReference>
<name>A0A8S0RFP7_OLEEU</name>
<protein>
    <submittedName>
        <fullName evidence="3">E3 ubiquitin- ligase RHA2B-like</fullName>
    </submittedName>
</protein>
<proteinExistence type="predicted"/>
<keyword evidence="1" id="KW-0479">Metal-binding</keyword>
<dbReference type="AlphaFoldDB" id="A0A8S0RFP7"/>
<dbReference type="CDD" id="cd16448">
    <property type="entry name" value="RING-H2"/>
    <property type="match status" value="1"/>
</dbReference>
<dbReference type="Pfam" id="PF13639">
    <property type="entry name" value="zf-RING_2"/>
    <property type="match status" value="1"/>
</dbReference>
<dbReference type="OrthoDB" id="9984778at2759"/>
<dbReference type="PANTHER" id="PTHR47662:SF1">
    <property type="entry name" value="RING-TYPE DOMAIN-CONTAINING PROTEIN"/>
    <property type="match status" value="1"/>
</dbReference>
<dbReference type="PANTHER" id="PTHR47662">
    <property type="entry name" value="RING-TYPE DOMAIN-CONTAINING PROTEIN"/>
    <property type="match status" value="1"/>
</dbReference>
<evidence type="ECO:0000313" key="3">
    <source>
        <dbReference type="EMBL" id="CAA2977445.1"/>
    </source>
</evidence>
<evidence type="ECO:0000313" key="4">
    <source>
        <dbReference type="Proteomes" id="UP000594638"/>
    </source>
</evidence>
<sequence>MEGTAAFISKALEIPALPKARIDDGDEIRELGCNHLFHRVCLDRWLGYGHMTCPLCRNNVKPPQLAVDSHQKLKRAWNYLVYPSFFQPYGIVLPEYVDDLDVTRYEDSAENENTVECAVCLCWIGDGDEIRELTCNHLT</sequence>
<dbReference type="Gene3D" id="3.30.40.10">
    <property type="entry name" value="Zinc/RING finger domain, C3HC4 (zinc finger)"/>
    <property type="match status" value="2"/>
</dbReference>